<evidence type="ECO:0008006" key="3">
    <source>
        <dbReference type="Google" id="ProtNLM"/>
    </source>
</evidence>
<dbReference type="PANTHER" id="PTHR35399:SF2">
    <property type="entry name" value="DUF839 DOMAIN-CONTAINING PROTEIN"/>
    <property type="match status" value="1"/>
</dbReference>
<gene>
    <name evidence="1" type="ORF">MARGE09_P2950</name>
</gene>
<evidence type="ECO:0000313" key="2">
    <source>
        <dbReference type="Proteomes" id="UP001320119"/>
    </source>
</evidence>
<dbReference type="InterPro" id="IPR008557">
    <property type="entry name" value="PhoX"/>
</dbReference>
<dbReference type="KEGG" id="marq:MARGE09_P2950"/>
<sequence>MSNEVKFDDQENYSVNLSGNKPFERVLEGFVSRRKVVAGGLTLAATSFLSTKSLAGDWGNDNFRDKGDKWGKKSHKCKVGFTPVPNSVGELDNVMPEISDDYQYDVLIPWGTALEPGTVKEYTGDPSTRPTAQEASLQVGIGHDGMWFFPFRGSNRKGVLAINHEYGSNSHVLGKDAPESLEDVRLSQNVHGVSVVAIKKSRDGKWTNYKSAKSRRITVNTPMAFSGPAAKSKLLQNPAGNIALGTLNNCGSGATPWGTYLTCEENFNGYFGSSEGDAFTGTEEQDRYGFSANGFGYGWEKFDKRFDLSDADYTNEQNRFGWIVEIDPFDASQKPVKRTAMGRFKHEAVAVTIGKKGKAVAYMGDDQRFDYIYKFVSDRNHRSMLREGVSPLDEGKLYVARFNEDGTGDWLELTIDNPMLAARFNSQAEVLIYARIAADILGATPMDRPEWTTIGQEEYVYCTLTNNSRRTEPNAANPETPNSTGHIIRWKDSEHHTGTSFTWEIYMLASATLGTEETFGSPDALWADPYGRLFIGTDGGQEFGLQDQLLVIDTKTGTSRRLLTGVNSDEVTGITVTPDQRTMFVNLQHPGNGDPGATNFPAEPDGYTIPRDCTLVITRKDGGIIGS</sequence>
<dbReference type="RefSeq" id="WP_236983292.1">
    <property type="nucleotide sequence ID" value="NZ_AP023086.1"/>
</dbReference>
<dbReference type="Pfam" id="PF05787">
    <property type="entry name" value="PhoX"/>
    <property type="match status" value="1"/>
</dbReference>
<accession>A0AAN2BL61</accession>
<dbReference type="AlphaFoldDB" id="A0AAN2BL61"/>
<keyword evidence="2" id="KW-1185">Reference proteome</keyword>
<reference evidence="1 2" key="1">
    <citation type="journal article" date="2022" name="IScience">
        <title>An ultrasensitive nanofiber-based assay for enzymatic hydrolysis and deep-sea microbial degradation of cellulose.</title>
        <authorList>
            <person name="Tsudome M."/>
            <person name="Tachioka M."/>
            <person name="Miyazaki M."/>
            <person name="Uchimura K."/>
            <person name="Tsuda M."/>
            <person name="Takaki Y."/>
            <person name="Deguchi S."/>
        </authorList>
    </citation>
    <scope>NUCLEOTIDE SEQUENCE [LARGE SCALE GENOMIC DNA]</scope>
    <source>
        <strain evidence="1 2">GE09</strain>
    </source>
</reference>
<organism evidence="1 2">
    <name type="scientific">Marinagarivorans cellulosilyticus</name>
    <dbReference type="NCBI Taxonomy" id="2721545"/>
    <lineage>
        <taxon>Bacteria</taxon>
        <taxon>Pseudomonadati</taxon>
        <taxon>Pseudomonadota</taxon>
        <taxon>Gammaproteobacteria</taxon>
        <taxon>Cellvibrionales</taxon>
        <taxon>Cellvibrionaceae</taxon>
        <taxon>Marinagarivorans</taxon>
    </lineage>
</organism>
<proteinExistence type="predicted"/>
<dbReference type="PANTHER" id="PTHR35399">
    <property type="entry name" value="SLR8030 PROTEIN"/>
    <property type="match status" value="1"/>
</dbReference>
<name>A0AAN2BL61_9GAMM</name>
<dbReference type="Proteomes" id="UP001320119">
    <property type="component" value="Chromosome"/>
</dbReference>
<dbReference type="EMBL" id="AP023086">
    <property type="protein sequence ID" value="BCD98749.1"/>
    <property type="molecule type" value="Genomic_DNA"/>
</dbReference>
<evidence type="ECO:0000313" key="1">
    <source>
        <dbReference type="EMBL" id="BCD98749.1"/>
    </source>
</evidence>
<dbReference type="SUPFAM" id="SSF63829">
    <property type="entry name" value="Calcium-dependent phosphotriesterase"/>
    <property type="match status" value="1"/>
</dbReference>
<protein>
    <recommendedName>
        <fullName evidence="3">Phosphatase</fullName>
    </recommendedName>
</protein>